<evidence type="ECO:0000256" key="5">
    <source>
        <dbReference type="ARBA" id="ARBA00022777"/>
    </source>
</evidence>
<comment type="catalytic activity">
    <reaction evidence="7">
        <text>L-threonyl-[protein] + ATP = O-phospho-L-threonyl-[protein] + ADP + H(+)</text>
        <dbReference type="Rhea" id="RHEA:46608"/>
        <dbReference type="Rhea" id="RHEA-COMP:11060"/>
        <dbReference type="Rhea" id="RHEA-COMP:11605"/>
        <dbReference type="ChEBI" id="CHEBI:15378"/>
        <dbReference type="ChEBI" id="CHEBI:30013"/>
        <dbReference type="ChEBI" id="CHEBI:30616"/>
        <dbReference type="ChEBI" id="CHEBI:61977"/>
        <dbReference type="ChEBI" id="CHEBI:456216"/>
        <dbReference type="EC" id="2.7.11.1"/>
    </reaction>
</comment>
<evidence type="ECO:0000256" key="4">
    <source>
        <dbReference type="ARBA" id="ARBA00022741"/>
    </source>
</evidence>
<dbReference type="SMART" id="SM00220">
    <property type="entry name" value="S_TKc"/>
    <property type="match status" value="1"/>
</dbReference>
<accession>A0AAE8T091</accession>
<evidence type="ECO:0000256" key="7">
    <source>
        <dbReference type="ARBA" id="ARBA00047899"/>
    </source>
</evidence>
<keyword evidence="5 11" id="KW-0418">Kinase</keyword>
<comment type="catalytic activity">
    <reaction evidence="8">
        <text>L-seryl-[protein] + ATP = O-phospho-L-seryl-[protein] + ADP + H(+)</text>
        <dbReference type="Rhea" id="RHEA:17989"/>
        <dbReference type="Rhea" id="RHEA-COMP:9863"/>
        <dbReference type="Rhea" id="RHEA-COMP:11604"/>
        <dbReference type="ChEBI" id="CHEBI:15378"/>
        <dbReference type="ChEBI" id="CHEBI:29999"/>
        <dbReference type="ChEBI" id="CHEBI:30616"/>
        <dbReference type="ChEBI" id="CHEBI:83421"/>
        <dbReference type="ChEBI" id="CHEBI:456216"/>
        <dbReference type="EC" id="2.7.11.1"/>
    </reaction>
</comment>
<dbReference type="PROSITE" id="PS50011">
    <property type="entry name" value="PROTEIN_KINASE_DOM"/>
    <property type="match status" value="1"/>
</dbReference>
<dbReference type="InterPro" id="IPR011009">
    <property type="entry name" value="Kinase-like_dom_sf"/>
</dbReference>
<sequence length="509" mass="56956">MYIKKAVPLDAPTPVFAVKLIHKEYAIKRGRITEKQLKMEVSLHSYVGQHPNVIEWFASGEDPVWQWIAMEYASGGDLFDKIEADVGVPEDVAQLYFLQLVGGVSFIHSKGVAHRDLKPENILMSEAGSLKIADFGLACMFAHKDKRKTSSTLCGSPPYIAPEILGCRRTDRNAPPAPKYDPEMADIWSCGVILFVLLVGNTPWDEPSSSSWEFQEYKRTGGRSSDPLWDRVPSEALSLLRGLMNVDPASRFSFQRVRQHPWSTRPNPHIAADGGIADPVNLATQMLGNLRIDLSQKPSSTPLSQPGESMDLDEAPQARLSSTQPEVPINDSAFDWERPTLRTAGASAVSSTQPTAASRSLLLDTLSAEPSMSQFSQQPGIPLSLTQQARKFRDIVPAESLTRFFSHLPPLLLVETLSDALHQLNVPLPRPRQEDLFHGDKVATLRVRAMDGRKQNLHGEIHIDRQRFGEDMELFDVRFVKVKGDPLEWRRFFKNMVLLCREGVYVPEE</sequence>
<name>A0AAE8T091_9PEZI</name>
<keyword evidence="12" id="KW-1185">Reference proteome</keyword>
<dbReference type="PANTHER" id="PTHR43895:SF32">
    <property type="entry name" value="SERINE_THREONINE-PROTEIN KINASE CHK1"/>
    <property type="match status" value="1"/>
</dbReference>
<dbReference type="GO" id="GO:0005524">
    <property type="term" value="F:ATP binding"/>
    <property type="evidence" value="ECO:0007669"/>
    <property type="project" value="UniProtKB-KW"/>
</dbReference>
<protein>
    <recommendedName>
        <fullName evidence="1">non-specific serine/threonine protein kinase</fullName>
        <ecNumber evidence="1">2.7.11.1</ecNumber>
    </recommendedName>
</protein>
<keyword evidence="6" id="KW-0067">ATP-binding</keyword>
<dbReference type="GO" id="GO:0007095">
    <property type="term" value="P:mitotic G2 DNA damage checkpoint signaling"/>
    <property type="evidence" value="ECO:0007669"/>
    <property type="project" value="TreeGrafter"/>
</dbReference>
<evidence type="ECO:0000313" key="11">
    <source>
        <dbReference type="EMBL" id="SPO07666.1"/>
    </source>
</evidence>
<keyword evidence="3" id="KW-0808">Transferase</keyword>
<dbReference type="GO" id="GO:0005737">
    <property type="term" value="C:cytoplasm"/>
    <property type="evidence" value="ECO:0007669"/>
    <property type="project" value="TreeGrafter"/>
</dbReference>
<dbReference type="Gene3D" id="1.10.510.10">
    <property type="entry name" value="Transferase(Phosphotransferase) domain 1"/>
    <property type="match status" value="1"/>
</dbReference>
<organism evidence="11 12">
    <name type="scientific">Cephalotrichum gorgonifer</name>
    <dbReference type="NCBI Taxonomy" id="2041049"/>
    <lineage>
        <taxon>Eukaryota</taxon>
        <taxon>Fungi</taxon>
        <taxon>Dikarya</taxon>
        <taxon>Ascomycota</taxon>
        <taxon>Pezizomycotina</taxon>
        <taxon>Sordariomycetes</taxon>
        <taxon>Hypocreomycetidae</taxon>
        <taxon>Microascales</taxon>
        <taxon>Microascaceae</taxon>
        <taxon>Cephalotrichum</taxon>
    </lineage>
</organism>
<dbReference type="AlphaFoldDB" id="A0AAE8T091"/>
<dbReference type="GO" id="GO:0035861">
    <property type="term" value="C:site of double-strand break"/>
    <property type="evidence" value="ECO:0007669"/>
    <property type="project" value="TreeGrafter"/>
</dbReference>
<feature type="domain" description="Protein kinase" evidence="10">
    <location>
        <begin position="1"/>
        <end position="263"/>
    </location>
</feature>
<feature type="region of interest" description="Disordered" evidence="9">
    <location>
        <begin position="295"/>
        <end position="330"/>
    </location>
</feature>
<evidence type="ECO:0000256" key="3">
    <source>
        <dbReference type="ARBA" id="ARBA00022679"/>
    </source>
</evidence>
<dbReference type="PROSITE" id="PS00108">
    <property type="entry name" value="PROTEIN_KINASE_ST"/>
    <property type="match status" value="1"/>
</dbReference>
<dbReference type="InterPro" id="IPR000719">
    <property type="entry name" value="Prot_kinase_dom"/>
</dbReference>
<dbReference type="SUPFAM" id="SSF56112">
    <property type="entry name" value="Protein kinase-like (PK-like)"/>
    <property type="match status" value="1"/>
</dbReference>
<evidence type="ECO:0000256" key="1">
    <source>
        <dbReference type="ARBA" id="ARBA00012513"/>
    </source>
</evidence>
<dbReference type="Pfam" id="PF00069">
    <property type="entry name" value="Pkinase"/>
    <property type="match status" value="1"/>
</dbReference>
<evidence type="ECO:0000256" key="9">
    <source>
        <dbReference type="SAM" id="MobiDB-lite"/>
    </source>
</evidence>
<dbReference type="FunFam" id="1.10.510.10:FF:000692">
    <property type="entry name" value="Serine/threonine protein kinase, variant"/>
    <property type="match status" value="1"/>
</dbReference>
<gene>
    <name evidence="11" type="ORF">DNG_10361</name>
</gene>
<keyword evidence="2" id="KW-0723">Serine/threonine-protein kinase</keyword>
<evidence type="ECO:0000256" key="8">
    <source>
        <dbReference type="ARBA" id="ARBA00048679"/>
    </source>
</evidence>
<keyword evidence="4" id="KW-0547">Nucleotide-binding</keyword>
<dbReference type="GO" id="GO:0005634">
    <property type="term" value="C:nucleus"/>
    <property type="evidence" value="ECO:0007669"/>
    <property type="project" value="TreeGrafter"/>
</dbReference>
<comment type="caution">
    <text evidence="11">The sequence shown here is derived from an EMBL/GenBank/DDBJ whole genome shotgun (WGS) entry which is preliminary data.</text>
</comment>
<evidence type="ECO:0000256" key="6">
    <source>
        <dbReference type="ARBA" id="ARBA00022840"/>
    </source>
</evidence>
<dbReference type="GO" id="GO:0004674">
    <property type="term" value="F:protein serine/threonine kinase activity"/>
    <property type="evidence" value="ECO:0007669"/>
    <property type="project" value="UniProtKB-KW"/>
</dbReference>
<evidence type="ECO:0000256" key="2">
    <source>
        <dbReference type="ARBA" id="ARBA00022527"/>
    </source>
</evidence>
<evidence type="ECO:0000313" key="12">
    <source>
        <dbReference type="Proteomes" id="UP001187682"/>
    </source>
</evidence>
<evidence type="ECO:0000259" key="10">
    <source>
        <dbReference type="PROSITE" id="PS50011"/>
    </source>
</evidence>
<feature type="compositionally biased region" description="Polar residues" evidence="9">
    <location>
        <begin position="296"/>
        <end position="307"/>
    </location>
</feature>
<reference evidence="11" key="1">
    <citation type="submission" date="2018-03" db="EMBL/GenBank/DDBJ databases">
        <authorList>
            <person name="Guldener U."/>
        </authorList>
    </citation>
    <scope>NUCLEOTIDE SEQUENCE</scope>
</reference>
<dbReference type="Proteomes" id="UP001187682">
    <property type="component" value="Unassembled WGS sequence"/>
</dbReference>
<dbReference type="EC" id="2.7.11.1" evidence="1"/>
<dbReference type="InterPro" id="IPR008271">
    <property type="entry name" value="Ser/Thr_kinase_AS"/>
</dbReference>
<dbReference type="EMBL" id="ONZQ02000023">
    <property type="protein sequence ID" value="SPO07666.1"/>
    <property type="molecule type" value="Genomic_DNA"/>
</dbReference>
<dbReference type="PANTHER" id="PTHR43895">
    <property type="entry name" value="CALCIUM/CALMODULIN-DEPENDENT PROTEIN KINASE KINASE-RELATED"/>
    <property type="match status" value="1"/>
</dbReference>
<proteinExistence type="predicted"/>